<evidence type="ECO:0000256" key="5">
    <source>
        <dbReference type="ARBA" id="ARBA00023136"/>
    </source>
</evidence>
<feature type="domain" description="SHOCT" evidence="7">
    <location>
        <begin position="111"/>
        <end position="138"/>
    </location>
</feature>
<keyword evidence="5 6" id="KW-0472">Membrane</keyword>
<evidence type="ECO:0000256" key="2">
    <source>
        <dbReference type="ARBA" id="ARBA00022475"/>
    </source>
</evidence>
<keyword evidence="4 6" id="KW-1133">Transmembrane helix</keyword>
<gene>
    <name evidence="9" type="ORF">SRIMR7_01570</name>
</gene>
<name>A0ABY3YTV8_STRRM</name>
<evidence type="ECO:0000259" key="8">
    <source>
        <dbReference type="Pfam" id="PF13396"/>
    </source>
</evidence>
<dbReference type="InterPro" id="IPR018649">
    <property type="entry name" value="SHOCT"/>
</dbReference>
<keyword evidence="3 6" id="KW-0812">Transmembrane</keyword>
<dbReference type="Pfam" id="PF13396">
    <property type="entry name" value="PLDc_N"/>
    <property type="match status" value="1"/>
</dbReference>
<feature type="transmembrane region" description="Helical" evidence="6">
    <location>
        <begin position="54"/>
        <end position="72"/>
    </location>
</feature>
<evidence type="ECO:0000256" key="4">
    <source>
        <dbReference type="ARBA" id="ARBA00022989"/>
    </source>
</evidence>
<organism evidence="9 10">
    <name type="scientific">Streptomyces rimosus subsp. rimosus</name>
    <dbReference type="NCBI Taxonomy" id="132474"/>
    <lineage>
        <taxon>Bacteria</taxon>
        <taxon>Bacillati</taxon>
        <taxon>Actinomycetota</taxon>
        <taxon>Actinomycetes</taxon>
        <taxon>Kitasatosporales</taxon>
        <taxon>Streptomycetaceae</taxon>
        <taxon>Streptomyces</taxon>
    </lineage>
</organism>
<sequence>MSGSVTLAYDYPLFGVFWTTFWLFMWILWFFLLFRVIGDIFRDDQLNGWLKTGWIIFVIVLPFLGVFLYVLARGRGMGRREASRAQAQQEAFDAYVRRTAAKDAPRTTQADELTKLSQLRERGDISEEEFQRAKGKVLH</sequence>
<accession>A0ABY3YTV8</accession>
<evidence type="ECO:0000256" key="1">
    <source>
        <dbReference type="ARBA" id="ARBA00004651"/>
    </source>
</evidence>
<reference evidence="9 10" key="1">
    <citation type="submission" date="2022-03" db="EMBL/GenBank/DDBJ databases">
        <title>Complete genome of Streptomyces rimosus ssp. rimosus R7 (=ATCC 10970).</title>
        <authorList>
            <person name="Beganovic S."/>
            <person name="Ruckert C."/>
            <person name="Busche T."/>
            <person name="Kalinowski J."/>
            <person name="Wittmann C."/>
        </authorList>
    </citation>
    <scope>NUCLEOTIDE SEQUENCE [LARGE SCALE GENOMIC DNA]</scope>
    <source>
        <strain evidence="9 10">R7</strain>
    </source>
</reference>
<feature type="domain" description="Cardiolipin synthase N-terminal" evidence="8">
    <location>
        <begin position="27"/>
        <end position="73"/>
    </location>
</feature>
<proteinExistence type="predicted"/>
<comment type="subcellular location">
    <subcellularLocation>
        <location evidence="1">Cell membrane</location>
        <topology evidence="1">Multi-pass membrane protein</topology>
    </subcellularLocation>
</comment>
<keyword evidence="2" id="KW-1003">Cell membrane</keyword>
<dbReference type="EMBL" id="CP094298">
    <property type="protein sequence ID" value="UNZ00825.1"/>
    <property type="molecule type" value="Genomic_DNA"/>
</dbReference>
<keyword evidence="10" id="KW-1185">Reference proteome</keyword>
<evidence type="ECO:0000313" key="9">
    <source>
        <dbReference type="EMBL" id="UNZ00825.1"/>
    </source>
</evidence>
<dbReference type="GeneID" id="66860093"/>
<feature type="transmembrane region" description="Helical" evidence="6">
    <location>
        <begin position="12"/>
        <end position="34"/>
    </location>
</feature>
<dbReference type="InterPro" id="IPR027379">
    <property type="entry name" value="CLS_N"/>
</dbReference>
<protein>
    <submittedName>
        <fullName evidence="9">Cardiolipin synthetase</fullName>
    </submittedName>
</protein>
<dbReference type="RefSeq" id="WP_003980515.1">
    <property type="nucleotide sequence ID" value="NZ_CP094298.1"/>
</dbReference>
<evidence type="ECO:0000256" key="3">
    <source>
        <dbReference type="ARBA" id="ARBA00022692"/>
    </source>
</evidence>
<evidence type="ECO:0000259" key="7">
    <source>
        <dbReference type="Pfam" id="PF09851"/>
    </source>
</evidence>
<dbReference type="Proteomes" id="UP000829494">
    <property type="component" value="Chromosome"/>
</dbReference>
<evidence type="ECO:0000256" key="6">
    <source>
        <dbReference type="SAM" id="Phobius"/>
    </source>
</evidence>
<evidence type="ECO:0000313" key="10">
    <source>
        <dbReference type="Proteomes" id="UP000829494"/>
    </source>
</evidence>
<dbReference type="Pfam" id="PF09851">
    <property type="entry name" value="SHOCT"/>
    <property type="match status" value="1"/>
</dbReference>